<feature type="domain" description="B box-type" evidence="4">
    <location>
        <begin position="56"/>
        <end position="96"/>
    </location>
</feature>
<feature type="compositionally biased region" description="Low complexity" evidence="3">
    <location>
        <begin position="317"/>
        <end position="328"/>
    </location>
</feature>
<feature type="compositionally biased region" description="Pro residues" evidence="3">
    <location>
        <begin position="287"/>
        <end position="316"/>
    </location>
</feature>
<evidence type="ECO:0000256" key="2">
    <source>
        <dbReference type="SAM" id="Coils"/>
    </source>
</evidence>
<keyword evidence="2" id="KW-0175">Coiled coil</keyword>
<dbReference type="PANTHER" id="PTHR25462">
    <property type="entry name" value="BONUS, ISOFORM C-RELATED"/>
    <property type="match status" value="1"/>
</dbReference>
<keyword evidence="1" id="KW-0863">Zinc-finger</keyword>
<dbReference type="Proteomes" id="UP000683360">
    <property type="component" value="Unassembled WGS sequence"/>
</dbReference>
<protein>
    <recommendedName>
        <fullName evidence="4">B box-type domain-containing protein</fullName>
    </recommendedName>
</protein>
<keyword evidence="1" id="KW-0479">Metal-binding</keyword>
<proteinExistence type="predicted"/>
<feature type="compositionally biased region" description="Pro residues" evidence="3">
    <location>
        <begin position="329"/>
        <end position="437"/>
    </location>
</feature>
<dbReference type="Pfam" id="PF00643">
    <property type="entry name" value="zf-B_box"/>
    <property type="match status" value="1"/>
</dbReference>
<dbReference type="PRINTS" id="PR01217">
    <property type="entry name" value="PRICHEXTENSN"/>
</dbReference>
<feature type="compositionally biased region" description="Polar residues" evidence="3">
    <location>
        <begin position="264"/>
        <end position="279"/>
    </location>
</feature>
<sequence>MAQFAFKSCDICMSGPGKNCCKQCDQWLCDFCKTLHLRSKISRNHTFLSGERINPEDKLSCREHDENFIFYCIDCDIPICKMCIVNKHKRHDTSEINESIQGLQAEVKQVIELKIKSAKTNLNKIEQGTDKYHSDIIEAIRAITEDGKEIKQEVDQQVLALKASLEKKEAESYEALEPLRTELRNDIEKLEKCHNDLAESQKITDVAELLKSLKHIKSDLDDTMEKEPPMMPTVKYAKKDRTEKEILKYFGEISVKDIKYSTTVRNNQSEKTQAKNTGSLAKFTMQPLPPARPQPPQPSQPPPPQHLQPSQPPPPQQLQSSTPSSPQHSQPPPPPRPQPPQQQPQPSSPPPPQQPQSPPPPRPLPPQPSSPPPTQQPQSPPPPRPLPPQPSSPPPQQQPQPSSPPPQQQPQPASPPPPQQPQSPTPPRPLPPKPSLPSPQQQPHIPQER</sequence>
<dbReference type="EMBL" id="CAJPWZ010003105">
    <property type="protein sequence ID" value="CAG2252118.1"/>
    <property type="molecule type" value="Genomic_DNA"/>
</dbReference>
<evidence type="ECO:0000259" key="4">
    <source>
        <dbReference type="PROSITE" id="PS50119"/>
    </source>
</evidence>
<dbReference type="OrthoDB" id="1616686at2759"/>
<feature type="region of interest" description="Disordered" evidence="3">
    <location>
        <begin position="264"/>
        <end position="449"/>
    </location>
</feature>
<evidence type="ECO:0000256" key="3">
    <source>
        <dbReference type="SAM" id="MobiDB-lite"/>
    </source>
</evidence>
<dbReference type="AlphaFoldDB" id="A0A8S3VBE2"/>
<dbReference type="SMART" id="SM00336">
    <property type="entry name" value="BBOX"/>
    <property type="match status" value="2"/>
</dbReference>
<keyword evidence="6" id="KW-1185">Reference proteome</keyword>
<dbReference type="PANTHER" id="PTHR25462:SF296">
    <property type="entry name" value="MEIOTIC P26, ISOFORM F"/>
    <property type="match status" value="1"/>
</dbReference>
<organism evidence="5 6">
    <name type="scientific">Mytilus edulis</name>
    <name type="common">Blue mussel</name>
    <dbReference type="NCBI Taxonomy" id="6550"/>
    <lineage>
        <taxon>Eukaryota</taxon>
        <taxon>Metazoa</taxon>
        <taxon>Spiralia</taxon>
        <taxon>Lophotrochozoa</taxon>
        <taxon>Mollusca</taxon>
        <taxon>Bivalvia</taxon>
        <taxon>Autobranchia</taxon>
        <taxon>Pteriomorphia</taxon>
        <taxon>Mytilida</taxon>
        <taxon>Mytiloidea</taxon>
        <taxon>Mytilidae</taxon>
        <taxon>Mytilinae</taxon>
        <taxon>Mytilus</taxon>
    </lineage>
</organism>
<dbReference type="CDD" id="cd19757">
    <property type="entry name" value="Bbox1"/>
    <property type="match status" value="1"/>
</dbReference>
<reference evidence="5" key="1">
    <citation type="submission" date="2021-03" db="EMBL/GenBank/DDBJ databases">
        <authorList>
            <person name="Bekaert M."/>
        </authorList>
    </citation>
    <scope>NUCLEOTIDE SEQUENCE</scope>
</reference>
<comment type="caution">
    <text evidence="5">The sequence shown here is derived from an EMBL/GenBank/DDBJ whole genome shotgun (WGS) entry which is preliminary data.</text>
</comment>
<dbReference type="InterPro" id="IPR047153">
    <property type="entry name" value="TRIM45/56/19-like"/>
</dbReference>
<evidence type="ECO:0000256" key="1">
    <source>
        <dbReference type="PROSITE-ProRule" id="PRU00024"/>
    </source>
</evidence>
<dbReference type="Gene3D" id="3.30.160.60">
    <property type="entry name" value="Classic Zinc Finger"/>
    <property type="match status" value="1"/>
</dbReference>
<accession>A0A8S3VBE2</accession>
<feature type="coiled-coil region" evidence="2">
    <location>
        <begin position="151"/>
        <end position="200"/>
    </location>
</feature>
<evidence type="ECO:0000313" key="5">
    <source>
        <dbReference type="EMBL" id="CAG2252118.1"/>
    </source>
</evidence>
<dbReference type="InterPro" id="IPR000315">
    <property type="entry name" value="Znf_B-box"/>
</dbReference>
<evidence type="ECO:0000313" key="6">
    <source>
        <dbReference type="Proteomes" id="UP000683360"/>
    </source>
</evidence>
<keyword evidence="1" id="KW-0862">Zinc</keyword>
<dbReference type="SUPFAM" id="SSF57845">
    <property type="entry name" value="B-box zinc-binding domain"/>
    <property type="match status" value="1"/>
</dbReference>
<name>A0A8S3VBE2_MYTED</name>
<dbReference type="PROSITE" id="PS50119">
    <property type="entry name" value="ZF_BBOX"/>
    <property type="match status" value="1"/>
</dbReference>
<dbReference type="GO" id="GO:0008270">
    <property type="term" value="F:zinc ion binding"/>
    <property type="evidence" value="ECO:0007669"/>
    <property type="project" value="UniProtKB-KW"/>
</dbReference>
<gene>
    <name evidence="5" type="ORF">MEDL_63713</name>
</gene>